<dbReference type="SUPFAM" id="SSF52540">
    <property type="entry name" value="P-loop containing nucleoside triphosphate hydrolases"/>
    <property type="match status" value="1"/>
</dbReference>
<evidence type="ECO:0000313" key="4">
    <source>
        <dbReference type="EMBL" id="WIA17127.1"/>
    </source>
</evidence>
<dbReference type="SUPFAM" id="SSF50985">
    <property type="entry name" value="RCC1/BLIP-II"/>
    <property type="match status" value="1"/>
</dbReference>
<dbReference type="Pfam" id="PF00685">
    <property type="entry name" value="Sulfotransfer_1"/>
    <property type="match status" value="1"/>
</dbReference>
<gene>
    <name evidence="4" type="ORF">OEZ85_014020</name>
</gene>
<feature type="domain" description="Sulfotransferase" evidence="3">
    <location>
        <begin position="601"/>
        <end position="738"/>
    </location>
</feature>
<dbReference type="PROSITE" id="PS50012">
    <property type="entry name" value="RCC1_3"/>
    <property type="match status" value="4"/>
</dbReference>
<dbReference type="Pfam" id="PF13540">
    <property type="entry name" value="RCC1_2"/>
    <property type="match status" value="1"/>
</dbReference>
<evidence type="ECO:0000259" key="3">
    <source>
        <dbReference type="Pfam" id="PF00685"/>
    </source>
</evidence>
<feature type="repeat" description="RCC1" evidence="1">
    <location>
        <begin position="95"/>
        <end position="143"/>
    </location>
</feature>
<organism evidence="4 5">
    <name type="scientific">Tetradesmus obliquus</name>
    <name type="common">Green alga</name>
    <name type="synonym">Acutodesmus obliquus</name>
    <dbReference type="NCBI Taxonomy" id="3088"/>
    <lineage>
        <taxon>Eukaryota</taxon>
        <taxon>Viridiplantae</taxon>
        <taxon>Chlorophyta</taxon>
        <taxon>core chlorophytes</taxon>
        <taxon>Chlorophyceae</taxon>
        <taxon>CS clade</taxon>
        <taxon>Sphaeropleales</taxon>
        <taxon>Scenedesmaceae</taxon>
        <taxon>Tetradesmus</taxon>
    </lineage>
</organism>
<name>A0ABY8U774_TETOB</name>
<dbReference type="InterPro" id="IPR052654">
    <property type="entry name" value="CS_Sulfotransferase"/>
</dbReference>
<protein>
    <recommendedName>
        <fullName evidence="3">Sulfotransferase domain-containing protein</fullName>
    </recommendedName>
</protein>
<dbReference type="Gene3D" id="3.40.50.300">
    <property type="entry name" value="P-loop containing nucleotide triphosphate hydrolases"/>
    <property type="match status" value="1"/>
</dbReference>
<dbReference type="InterPro" id="IPR000863">
    <property type="entry name" value="Sulfotransferase_dom"/>
</dbReference>
<dbReference type="Gene3D" id="2.130.10.30">
    <property type="entry name" value="Regulator of chromosome condensation 1/beta-lactamase-inhibitor protein II"/>
    <property type="match status" value="2"/>
</dbReference>
<dbReference type="InterPro" id="IPR027417">
    <property type="entry name" value="P-loop_NTPase"/>
</dbReference>
<dbReference type="Proteomes" id="UP001244341">
    <property type="component" value="Chromosome 8b"/>
</dbReference>
<evidence type="ECO:0000313" key="5">
    <source>
        <dbReference type="Proteomes" id="UP001244341"/>
    </source>
</evidence>
<feature type="region of interest" description="Disordered" evidence="2">
    <location>
        <begin position="224"/>
        <end position="250"/>
    </location>
</feature>
<sequence length="781" mass="85326">MPTRRAYTYTKQYLLRSNLATVLLLTLLFLYTSWLYRGLKRQADLERHLPNQLHSSSHAFTTTTAAHSSDLQQTAAGAAVGRLVGSQLTHVVQAGSLFSWGLDNSHRTGRLGGDNTAPQLTLPHLQVLSVAASRHSLFVTADGVLFSMGPNNSAGGGQLWVWGYDGCTGGQLPEQREAWRPRRVAGQLANKKVVAFDVGYTFWLAATADGELYTCDNMDDGYAGTLPQKRRPHHAGQLGRAGTPHQPGRVDSLTAHRITAVAAGREHALAATSEGQLFSWGGSRAVLGRDGEAGLPGLVQGALAGKLVKHVAAGEYFSLAATDSQVFAWGSNAYLCLGTGNASVAELLQPAAVAGTLGAGSWQIKGLIAGYQHAFAIADKPGDEELLQLMQQSSKTARAAASAGTVVGSSVAGGVAVLQQGTGGSGVAGIEVILTEKQQQEREQLLQQQQQQQQQQYNTQHRNPCWGGLGPGLSCLPYFNIIGVSKCGTTDLYHRLTLHKQILAATNKGPHFWDECPHPPAKGGCTAGPSGDFQAYINLFSRAADLIRSRPDAIAGEASSNTFTSANGVYLRGFRGDKPWADWAGSAGLNASMPALLREAQPYLRLIVMLRDPVDRYYSAYHYYKWWEKEERQPTADDFHAHALREMQQWRDCVAAADLATCVRRYNPQQLVKGMYSQFLQDWLVHFLRHQLLLLRYEDYKAALPQHLEAVLQFLDVSPPETASWQAMLGAAVQNTKSYPPMRHDTRELLREFYAPFNRELADVLQGDCRWLWLDRPENGG</sequence>
<evidence type="ECO:0000256" key="2">
    <source>
        <dbReference type="SAM" id="MobiDB-lite"/>
    </source>
</evidence>
<dbReference type="PANTHER" id="PTHR15723">
    <property type="entry name" value="CARBOHYDRATE SULFOTRANSFERASE 15"/>
    <property type="match status" value="1"/>
</dbReference>
<feature type="repeat" description="RCC1" evidence="1">
    <location>
        <begin position="324"/>
        <end position="380"/>
    </location>
</feature>
<dbReference type="InterPro" id="IPR000408">
    <property type="entry name" value="Reg_chr_condens"/>
</dbReference>
<dbReference type="InterPro" id="IPR009091">
    <property type="entry name" value="RCC1/BLIP-II"/>
</dbReference>
<feature type="repeat" description="RCC1" evidence="1">
    <location>
        <begin position="275"/>
        <end position="324"/>
    </location>
</feature>
<dbReference type="PANTHER" id="PTHR15723:SF0">
    <property type="entry name" value="CARBOHYDRATE SULFOTRANSFERASE 15"/>
    <property type="match status" value="1"/>
</dbReference>
<dbReference type="EMBL" id="CP126215">
    <property type="protein sequence ID" value="WIA17127.1"/>
    <property type="molecule type" value="Genomic_DNA"/>
</dbReference>
<reference evidence="4 5" key="1">
    <citation type="submission" date="2023-05" db="EMBL/GenBank/DDBJ databases">
        <title>A 100% complete, gapless, phased diploid assembly of the Scenedesmus obliquus UTEX 3031 genome.</title>
        <authorList>
            <person name="Biondi T.C."/>
            <person name="Hanschen E.R."/>
            <person name="Kwon T."/>
            <person name="Eng W."/>
            <person name="Kruse C.P.S."/>
            <person name="Koehler S.I."/>
            <person name="Kunde Y."/>
            <person name="Gleasner C.D."/>
            <person name="You Mak K.T."/>
            <person name="Polle J."/>
            <person name="Hovde B.T."/>
            <person name="Starkenburg S.R."/>
        </authorList>
    </citation>
    <scope>NUCLEOTIDE SEQUENCE [LARGE SCALE GENOMIC DNA]</scope>
    <source>
        <strain evidence="4 5">DOE0152z</strain>
    </source>
</reference>
<keyword evidence="5" id="KW-1185">Reference proteome</keyword>
<evidence type="ECO:0000256" key="1">
    <source>
        <dbReference type="PROSITE-ProRule" id="PRU00235"/>
    </source>
</evidence>
<accession>A0ABY8U774</accession>
<proteinExistence type="predicted"/>
<feature type="repeat" description="RCC1" evidence="1">
    <location>
        <begin position="210"/>
        <end position="274"/>
    </location>
</feature>